<evidence type="ECO:0000313" key="3">
    <source>
        <dbReference type="Proteomes" id="UP000595095"/>
    </source>
</evidence>
<dbReference type="PANTHER" id="PTHR34703:SF1">
    <property type="entry name" value="ANTIPORTER SUBUNIT MNHG2-RELATED"/>
    <property type="match status" value="1"/>
</dbReference>
<keyword evidence="1" id="KW-0472">Membrane</keyword>
<name>A0A7S9DZA0_9ALTE</name>
<protein>
    <submittedName>
        <fullName evidence="2">Monovalent cation/H(+) antiporter subunit G</fullName>
    </submittedName>
</protein>
<feature type="transmembrane region" description="Helical" evidence="1">
    <location>
        <begin position="31"/>
        <end position="53"/>
    </location>
</feature>
<dbReference type="PANTHER" id="PTHR34703">
    <property type="entry name" value="ANTIPORTER SUBUNIT MNHG2-RELATED"/>
    <property type="match status" value="1"/>
</dbReference>
<dbReference type="Proteomes" id="UP000595095">
    <property type="component" value="Chromosome"/>
</dbReference>
<gene>
    <name evidence="2" type="ORF">IT774_05670</name>
</gene>
<feature type="transmembrane region" description="Helical" evidence="1">
    <location>
        <begin position="65"/>
        <end position="84"/>
    </location>
</feature>
<dbReference type="NCBIfam" id="TIGR01300">
    <property type="entry name" value="CPA3_mnhG_phaG"/>
    <property type="match status" value="1"/>
</dbReference>
<dbReference type="RefSeq" id="WP_195811721.1">
    <property type="nucleotide sequence ID" value="NZ_CP064795.1"/>
</dbReference>
<dbReference type="Pfam" id="PF03334">
    <property type="entry name" value="PhaG_MnhG_YufB"/>
    <property type="match status" value="1"/>
</dbReference>
<reference evidence="2 3" key="1">
    <citation type="submission" date="2020-11" db="EMBL/GenBank/DDBJ databases">
        <title>Complete genome sequence for Salinimonas sp. strain G2-b.</title>
        <authorList>
            <person name="Park S.-J."/>
        </authorList>
    </citation>
    <scope>NUCLEOTIDE SEQUENCE [LARGE SCALE GENOMIC DNA]</scope>
    <source>
        <strain evidence="2 3">G2-b</strain>
    </source>
</reference>
<accession>A0A7S9DZA0</accession>
<organism evidence="2 3">
    <name type="scientific">Salinimonas marina</name>
    <dbReference type="NCBI Taxonomy" id="2785918"/>
    <lineage>
        <taxon>Bacteria</taxon>
        <taxon>Pseudomonadati</taxon>
        <taxon>Pseudomonadota</taxon>
        <taxon>Gammaproteobacteria</taxon>
        <taxon>Alteromonadales</taxon>
        <taxon>Alteromonadaceae</taxon>
        <taxon>Alteromonas/Salinimonas group</taxon>
        <taxon>Salinimonas</taxon>
    </lineage>
</organism>
<dbReference type="AlphaFoldDB" id="A0A7S9DZA0"/>
<keyword evidence="3" id="KW-1185">Reference proteome</keyword>
<proteinExistence type="predicted"/>
<dbReference type="InterPro" id="IPR005133">
    <property type="entry name" value="PhaG_MnhG_YufB"/>
</dbReference>
<evidence type="ECO:0000256" key="1">
    <source>
        <dbReference type="SAM" id="Phobius"/>
    </source>
</evidence>
<keyword evidence="1" id="KW-0812">Transmembrane</keyword>
<keyword evidence="1" id="KW-1133">Transmembrane helix</keyword>
<dbReference type="KEGG" id="smaa:IT774_05670"/>
<evidence type="ECO:0000313" key="2">
    <source>
        <dbReference type="EMBL" id="QPG06645.1"/>
    </source>
</evidence>
<dbReference type="EMBL" id="CP064795">
    <property type="protein sequence ID" value="QPG06645.1"/>
    <property type="molecule type" value="Genomic_DNA"/>
</dbReference>
<sequence>MMEILSYVLVFLACFLSLTGGLGLFRLPDFYSRLHAVGITDTLCSFLLLAGLACQSGWSLTTAKLLIVFLFLLFTSPVSSYALANSAWRWGLPGDASKNNDEADLS</sequence>
<dbReference type="GO" id="GO:0015385">
    <property type="term" value="F:sodium:proton antiporter activity"/>
    <property type="evidence" value="ECO:0007669"/>
    <property type="project" value="TreeGrafter"/>
</dbReference>